<name>A0AA41JT80_LEVBR</name>
<comment type="caution">
    <text evidence="1">The sequence shown here is derived from an EMBL/GenBank/DDBJ whole genome shotgun (WGS) entry which is preliminary data.</text>
</comment>
<dbReference type="EMBL" id="JAERKF010000008">
    <property type="protein sequence ID" value="MBS1010760.1"/>
    <property type="molecule type" value="Genomic_DNA"/>
</dbReference>
<gene>
    <name evidence="1" type="ORF">JK167_07970</name>
</gene>
<reference evidence="1" key="2">
    <citation type="submission" date="2022-09" db="EMBL/GenBank/DDBJ databases">
        <title>Genome-inferred correspondence between phylogeny and metabolic traits in the wild Drosophila gut microbiome.</title>
        <authorList>
            <person name="Bueno E."/>
            <person name="Blow F."/>
            <person name="Douglas A.E."/>
        </authorList>
    </citation>
    <scope>NUCLEOTIDE SEQUENCE</scope>
    <source>
        <strain evidence="1">Dm-2019-70</strain>
    </source>
</reference>
<sequence>MSNEIDVRKHVEKLQVQLEVKLKGEDTYWSKQIWDESKPLVLVLANYPTDANLLKGDLTGMLIQNGVIELGKFGGMIIANLFTRPVKYPSDKILSVAYAEDGMDELVKAAKSADRIIIATGSLPSRSLVAQVRMGDFWNLCKQEHLEKRVAILVNGKGKAVHPLAIRNEPWQFTAWRSEWMKAPKGGTKHE</sequence>
<proteinExistence type="predicted"/>
<dbReference type="RefSeq" id="WP_211756645.1">
    <property type="nucleotide sequence ID" value="NZ_JAERKF010000008.1"/>
</dbReference>
<dbReference type="AlphaFoldDB" id="A0AA41JT80"/>
<dbReference type="Pfam" id="PF07799">
    <property type="entry name" value="DUF1643"/>
    <property type="match status" value="1"/>
</dbReference>
<dbReference type="InterPro" id="IPR012441">
    <property type="entry name" value="DUF1643"/>
</dbReference>
<evidence type="ECO:0000313" key="1">
    <source>
        <dbReference type="EMBL" id="MBS1010760.1"/>
    </source>
</evidence>
<accession>A0AA41JT80</accession>
<reference evidence="1" key="1">
    <citation type="submission" date="2020-12" db="EMBL/GenBank/DDBJ databases">
        <authorList>
            <person name="Mcmullen J.G."/>
        </authorList>
    </citation>
    <scope>NUCLEOTIDE SEQUENCE</scope>
    <source>
        <strain evidence="1">Dm-2019-70</strain>
    </source>
</reference>
<protein>
    <submittedName>
        <fullName evidence="1">DUF1643 domain-containing protein</fullName>
    </submittedName>
</protein>
<evidence type="ECO:0000313" key="2">
    <source>
        <dbReference type="Proteomes" id="UP000676478"/>
    </source>
</evidence>
<dbReference type="Proteomes" id="UP000676478">
    <property type="component" value="Unassembled WGS sequence"/>
</dbReference>
<organism evidence="1 2">
    <name type="scientific">Levilactobacillus brevis</name>
    <name type="common">Lactobacillus brevis</name>
    <dbReference type="NCBI Taxonomy" id="1580"/>
    <lineage>
        <taxon>Bacteria</taxon>
        <taxon>Bacillati</taxon>
        <taxon>Bacillota</taxon>
        <taxon>Bacilli</taxon>
        <taxon>Lactobacillales</taxon>
        <taxon>Lactobacillaceae</taxon>
        <taxon>Levilactobacillus</taxon>
    </lineage>
</organism>